<evidence type="ECO:0000313" key="4">
    <source>
        <dbReference type="Proteomes" id="UP000826195"/>
    </source>
</evidence>
<keyword evidence="2" id="KW-0812">Transmembrane</keyword>
<organism evidence="3 4">
    <name type="scientific">Cotesia glomerata</name>
    <name type="common">Lepidopteran parasitic wasp</name>
    <name type="synonym">Apanteles glomeratus</name>
    <dbReference type="NCBI Taxonomy" id="32391"/>
    <lineage>
        <taxon>Eukaryota</taxon>
        <taxon>Metazoa</taxon>
        <taxon>Ecdysozoa</taxon>
        <taxon>Arthropoda</taxon>
        <taxon>Hexapoda</taxon>
        <taxon>Insecta</taxon>
        <taxon>Pterygota</taxon>
        <taxon>Neoptera</taxon>
        <taxon>Endopterygota</taxon>
        <taxon>Hymenoptera</taxon>
        <taxon>Apocrita</taxon>
        <taxon>Ichneumonoidea</taxon>
        <taxon>Braconidae</taxon>
        <taxon>Microgastrinae</taxon>
        <taxon>Cotesia</taxon>
    </lineage>
</organism>
<sequence>MQNKMQTFSNLAFGNVFRRKNNKVAGGPPGGSTPPPPTLINKMKYQPGGPVIKKDKRQNSSRFNISKNRELQKLPFIAGCTLAFLNAAGYIGVESE</sequence>
<dbReference type="AlphaFoldDB" id="A0AAV7J869"/>
<keyword evidence="4" id="KW-1185">Reference proteome</keyword>
<gene>
    <name evidence="3" type="ORF">KQX54_020870</name>
</gene>
<evidence type="ECO:0000256" key="2">
    <source>
        <dbReference type="SAM" id="Phobius"/>
    </source>
</evidence>
<proteinExistence type="predicted"/>
<dbReference type="EMBL" id="JAHXZJ010000001">
    <property type="protein sequence ID" value="KAH0568436.1"/>
    <property type="molecule type" value="Genomic_DNA"/>
</dbReference>
<feature type="region of interest" description="Disordered" evidence="1">
    <location>
        <begin position="19"/>
        <end position="39"/>
    </location>
</feature>
<evidence type="ECO:0000256" key="1">
    <source>
        <dbReference type="SAM" id="MobiDB-lite"/>
    </source>
</evidence>
<evidence type="ECO:0000313" key="3">
    <source>
        <dbReference type="EMBL" id="KAH0568436.1"/>
    </source>
</evidence>
<reference evidence="3 4" key="1">
    <citation type="journal article" date="2021" name="J. Hered.">
        <title>A chromosome-level genome assembly of the parasitoid wasp, Cotesia glomerata (Hymenoptera: Braconidae).</title>
        <authorList>
            <person name="Pinto B.J."/>
            <person name="Weis J.J."/>
            <person name="Gamble T."/>
            <person name="Ode P.J."/>
            <person name="Paul R."/>
            <person name="Zaspel J.M."/>
        </authorList>
    </citation>
    <scope>NUCLEOTIDE SEQUENCE [LARGE SCALE GENOMIC DNA]</scope>
    <source>
        <strain evidence="3">CgM1</strain>
    </source>
</reference>
<keyword evidence="2" id="KW-1133">Transmembrane helix</keyword>
<name>A0AAV7J869_COTGL</name>
<dbReference type="Proteomes" id="UP000826195">
    <property type="component" value="Unassembled WGS sequence"/>
</dbReference>
<comment type="caution">
    <text evidence="3">The sequence shown here is derived from an EMBL/GenBank/DDBJ whole genome shotgun (WGS) entry which is preliminary data.</text>
</comment>
<protein>
    <submittedName>
        <fullName evidence="3">Uncharacterized protein</fullName>
    </submittedName>
</protein>
<feature type="transmembrane region" description="Helical" evidence="2">
    <location>
        <begin position="74"/>
        <end position="93"/>
    </location>
</feature>
<keyword evidence="2" id="KW-0472">Membrane</keyword>
<accession>A0AAV7J869</accession>